<keyword evidence="6" id="KW-1185">Reference proteome</keyword>
<dbReference type="Proteomes" id="UP001243420">
    <property type="component" value="Chromosome"/>
</dbReference>
<reference evidence="5 6" key="1">
    <citation type="submission" date="2023-04" db="EMBL/GenBank/DDBJ databases">
        <title>Jannaschia ovalis sp. nov., a marine bacterium isolated from sea tidal flat.</title>
        <authorList>
            <person name="Kwon D.Y."/>
            <person name="Kim J.-J."/>
        </authorList>
    </citation>
    <scope>NUCLEOTIDE SEQUENCE [LARGE SCALE GENOMIC DNA]</scope>
    <source>
        <strain evidence="5 6">GRR-S6-38</strain>
    </source>
</reference>
<protein>
    <submittedName>
        <fullName evidence="5">Class I adenylate-forming enzyme family protein</fullName>
    </submittedName>
</protein>
<dbReference type="InterPro" id="IPR042099">
    <property type="entry name" value="ANL_N_sf"/>
</dbReference>
<proteinExistence type="inferred from homology"/>
<dbReference type="Pfam" id="PF00501">
    <property type="entry name" value="AMP-binding"/>
    <property type="match status" value="1"/>
</dbReference>
<name>A0ABY8LAI3_9RHOB</name>
<dbReference type="Gene3D" id="3.40.50.12780">
    <property type="entry name" value="N-terminal domain of ligase-like"/>
    <property type="match status" value="1"/>
</dbReference>
<gene>
    <name evidence="5" type="ORF">P8627_09470</name>
</gene>
<dbReference type="Pfam" id="PF13193">
    <property type="entry name" value="AMP-binding_C"/>
    <property type="match status" value="1"/>
</dbReference>
<dbReference type="InterPro" id="IPR045851">
    <property type="entry name" value="AMP-bd_C_sf"/>
</dbReference>
<dbReference type="InterPro" id="IPR020845">
    <property type="entry name" value="AMP-binding_CS"/>
</dbReference>
<keyword evidence="2" id="KW-0436">Ligase</keyword>
<dbReference type="PANTHER" id="PTHR43201">
    <property type="entry name" value="ACYL-COA SYNTHETASE"/>
    <property type="match status" value="1"/>
</dbReference>
<dbReference type="PROSITE" id="PS00455">
    <property type="entry name" value="AMP_BINDING"/>
    <property type="match status" value="1"/>
</dbReference>
<organism evidence="5 6">
    <name type="scientific">Jannaschia ovalis</name>
    <dbReference type="NCBI Taxonomy" id="3038773"/>
    <lineage>
        <taxon>Bacteria</taxon>
        <taxon>Pseudomonadati</taxon>
        <taxon>Pseudomonadota</taxon>
        <taxon>Alphaproteobacteria</taxon>
        <taxon>Rhodobacterales</taxon>
        <taxon>Roseobacteraceae</taxon>
        <taxon>Jannaschia</taxon>
    </lineage>
</organism>
<dbReference type="RefSeq" id="WP_279963854.1">
    <property type="nucleotide sequence ID" value="NZ_CP122537.1"/>
</dbReference>
<dbReference type="InterPro" id="IPR000873">
    <property type="entry name" value="AMP-dep_synth/lig_dom"/>
</dbReference>
<sequence>MELIHHLVETAAAARPEGIAIIDCDGRPVTYAEHAAAIDAVAGVLAAQGLGPRDRLLLVAENCHATTVLIFAAAKLGAVAVPVNARMTAAELAKIAAHCGPRLMAFTAAVSPDAAAHAAAACAEACVIPGIRLAAWTGAPTPAADPETAVILYTTGTTGDPKGVMLTHGNLRFAGLTSANLRNMEATDTIYGVLPMTHVFGLASMLMAATTVHATIRLEARFSPAALHAALIDGATVFPGVPQMHALLMDHVARGGLPGLTDAKLRYVSSGAAPLDPAWKRKAEAFYGLPLQNGYGMTESTAGICGTRNPIGTPDVSVGPALPGIEIKLDEAMGGGEAGVGEILTRGPHVMAGYYRNPAETARVLSPEGWLRTGDLGRLDADGRLTVVGRCKELIIRGGFNVYPPEVEAALNDHPDVIQCAVIGRAKPGGDEEVLAFVQCVDPDALDVAALRAFAAERLAAYKRPERIIAATALPAAPTGKILKHRLVTHFADRLADPETQTA</sequence>
<dbReference type="InterPro" id="IPR025110">
    <property type="entry name" value="AMP-bd_C"/>
</dbReference>
<accession>A0ABY8LAI3</accession>
<evidence type="ECO:0000256" key="1">
    <source>
        <dbReference type="ARBA" id="ARBA00006432"/>
    </source>
</evidence>
<feature type="domain" description="AMP-dependent synthetase/ligase" evidence="3">
    <location>
        <begin position="9"/>
        <end position="355"/>
    </location>
</feature>
<dbReference type="Gene3D" id="3.30.300.30">
    <property type="match status" value="1"/>
</dbReference>
<feature type="domain" description="AMP-binding enzyme C-terminal" evidence="4">
    <location>
        <begin position="406"/>
        <end position="481"/>
    </location>
</feature>
<evidence type="ECO:0000313" key="6">
    <source>
        <dbReference type="Proteomes" id="UP001243420"/>
    </source>
</evidence>
<dbReference type="PANTHER" id="PTHR43201:SF5">
    <property type="entry name" value="MEDIUM-CHAIN ACYL-COA LIGASE ACSF2, MITOCHONDRIAL"/>
    <property type="match status" value="1"/>
</dbReference>
<evidence type="ECO:0000313" key="5">
    <source>
        <dbReference type="EMBL" id="WGH77280.1"/>
    </source>
</evidence>
<evidence type="ECO:0000259" key="3">
    <source>
        <dbReference type="Pfam" id="PF00501"/>
    </source>
</evidence>
<evidence type="ECO:0000259" key="4">
    <source>
        <dbReference type="Pfam" id="PF13193"/>
    </source>
</evidence>
<dbReference type="EMBL" id="CP122537">
    <property type="protein sequence ID" value="WGH77280.1"/>
    <property type="molecule type" value="Genomic_DNA"/>
</dbReference>
<comment type="similarity">
    <text evidence="1">Belongs to the ATP-dependent AMP-binding enzyme family.</text>
</comment>
<evidence type="ECO:0000256" key="2">
    <source>
        <dbReference type="ARBA" id="ARBA00022598"/>
    </source>
</evidence>
<dbReference type="SUPFAM" id="SSF56801">
    <property type="entry name" value="Acetyl-CoA synthetase-like"/>
    <property type="match status" value="1"/>
</dbReference>